<dbReference type="AlphaFoldDB" id="B8C9T5"/>
<accession>B8C9T5</accession>
<keyword evidence="3" id="KW-1133">Transmembrane helix</keyword>
<evidence type="ECO:0000256" key="1">
    <source>
        <dbReference type="ARBA" id="ARBA00004141"/>
    </source>
</evidence>
<evidence type="ECO:0000256" key="3">
    <source>
        <dbReference type="ARBA" id="ARBA00022989"/>
    </source>
</evidence>
<dbReference type="GO" id="GO:0032977">
    <property type="term" value="F:membrane insertase activity"/>
    <property type="evidence" value="ECO:0000318"/>
    <property type="project" value="GO_Central"/>
</dbReference>
<evidence type="ECO:0000256" key="6">
    <source>
        <dbReference type="SAM" id="MobiDB-lite"/>
    </source>
</evidence>
<proteinExistence type="inferred from homology"/>
<dbReference type="Proteomes" id="UP000001449">
    <property type="component" value="Chromosome 10"/>
</dbReference>
<dbReference type="InterPro" id="IPR001708">
    <property type="entry name" value="YidC/ALB3/OXA1/COX18"/>
</dbReference>
<evidence type="ECO:0000256" key="4">
    <source>
        <dbReference type="ARBA" id="ARBA00023136"/>
    </source>
</evidence>
<keyword evidence="4" id="KW-0472">Membrane</keyword>
<dbReference type="EMBL" id="CM000646">
    <property type="protein sequence ID" value="EED90099.1"/>
    <property type="molecule type" value="Genomic_DNA"/>
</dbReference>
<dbReference type="GO" id="GO:0032979">
    <property type="term" value="P:protein insertion into mitochondrial inner membrane from matrix"/>
    <property type="evidence" value="ECO:0000318"/>
    <property type="project" value="GO_Central"/>
</dbReference>
<evidence type="ECO:0000313" key="9">
    <source>
        <dbReference type="Proteomes" id="UP000001449"/>
    </source>
</evidence>
<dbReference type="OMA" id="WITDLTE"/>
<dbReference type="CDD" id="cd20069">
    <property type="entry name" value="5TM_Oxa1-like"/>
    <property type="match status" value="1"/>
</dbReference>
<feature type="region of interest" description="Disordered" evidence="6">
    <location>
        <begin position="392"/>
        <end position="426"/>
    </location>
</feature>
<evidence type="ECO:0000259" key="7">
    <source>
        <dbReference type="Pfam" id="PF02096"/>
    </source>
</evidence>
<dbReference type="Pfam" id="PF02096">
    <property type="entry name" value="60KD_IMP"/>
    <property type="match status" value="1"/>
</dbReference>
<evidence type="ECO:0000313" key="8">
    <source>
        <dbReference type="EMBL" id="EED90099.1"/>
    </source>
</evidence>
<keyword evidence="2 5" id="KW-0812">Transmembrane</keyword>
<reference evidence="8 9" key="2">
    <citation type="journal article" date="2008" name="Nature">
        <title>The Phaeodactylum genome reveals the evolutionary history of diatom genomes.</title>
        <authorList>
            <person name="Bowler C."/>
            <person name="Allen A.E."/>
            <person name="Badger J.H."/>
            <person name="Grimwood J."/>
            <person name="Jabbari K."/>
            <person name="Kuo A."/>
            <person name="Maheswari U."/>
            <person name="Martens C."/>
            <person name="Maumus F."/>
            <person name="Otillar R.P."/>
            <person name="Rayko E."/>
            <person name="Salamov A."/>
            <person name="Vandepoele K."/>
            <person name="Beszteri B."/>
            <person name="Gruber A."/>
            <person name="Heijde M."/>
            <person name="Katinka M."/>
            <person name="Mock T."/>
            <person name="Valentin K."/>
            <person name="Verret F."/>
            <person name="Berges J.A."/>
            <person name="Brownlee C."/>
            <person name="Cadoret J.P."/>
            <person name="Chiovitti A."/>
            <person name="Choi C.J."/>
            <person name="Coesel S."/>
            <person name="De Martino A."/>
            <person name="Detter J.C."/>
            <person name="Durkin C."/>
            <person name="Falciatore A."/>
            <person name="Fournet J."/>
            <person name="Haruta M."/>
            <person name="Huysman M.J."/>
            <person name="Jenkins B.D."/>
            <person name="Jiroutova K."/>
            <person name="Jorgensen R.E."/>
            <person name="Joubert Y."/>
            <person name="Kaplan A."/>
            <person name="Kroger N."/>
            <person name="Kroth P.G."/>
            <person name="La Roche J."/>
            <person name="Lindquist E."/>
            <person name="Lommer M."/>
            <person name="Martin-Jezequel V."/>
            <person name="Lopez P.J."/>
            <person name="Lucas S."/>
            <person name="Mangogna M."/>
            <person name="McGinnis K."/>
            <person name="Medlin L.K."/>
            <person name="Montsant A."/>
            <person name="Oudot-Le Secq M.P."/>
            <person name="Napoli C."/>
            <person name="Obornik M."/>
            <person name="Parker M.S."/>
            <person name="Petit J.L."/>
            <person name="Porcel B.M."/>
            <person name="Poulsen N."/>
            <person name="Robison M."/>
            <person name="Rychlewski L."/>
            <person name="Rynearson T.A."/>
            <person name="Schmutz J."/>
            <person name="Shapiro H."/>
            <person name="Siaut M."/>
            <person name="Stanley M."/>
            <person name="Sussman M.R."/>
            <person name="Taylor A.R."/>
            <person name="Vardi A."/>
            <person name="von Dassow P."/>
            <person name="Vyverman W."/>
            <person name="Willis A."/>
            <person name="Wyrwicz L.S."/>
            <person name="Rokhsar D.S."/>
            <person name="Weissenbach J."/>
            <person name="Armbrust E.V."/>
            <person name="Green B.R."/>
            <person name="Van de Peer Y."/>
            <person name="Grigoriev I.V."/>
        </authorList>
    </citation>
    <scope>NUCLEOTIDE SEQUENCE [LARGE SCALE GENOMIC DNA]</scope>
    <source>
        <strain evidence="8 9">CCMP1335</strain>
    </source>
</reference>
<reference evidence="8 9" key="1">
    <citation type="journal article" date="2004" name="Science">
        <title>The genome of the diatom Thalassiosira pseudonana: ecology, evolution, and metabolism.</title>
        <authorList>
            <person name="Armbrust E.V."/>
            <person name="Berges J.A."/>
            <person name="Bowler C."/>
            <person name="Green B.R."/>
            <person name="Martinez D."/>
            <person name="Putnam N.H."/>
            <person name="Zhou S."/>
            <person name="Allen A.E."/>
            <person name="Apt K.E."/>
            <person name="Bechner M."/>
            <person name="Brzezinski M.A."/>
            <person name="Chaal B.K."/>
            <person name="Chiovitti A."/>
            <person name="Davis A.K."/>
            <person name="Demarest M.S."/>
            <person name="Detter J.C."/>
            <person name="Glavina T."/>
            <person name="Goodstein D."/>
            <person name="Hadi M.Z."/>
            <person name="Hellsten U."/>
            <person name="Hildebrand M."/>
            <person name="Jenkins B.D."/>
            <person name="Jurka J."/>
            <person name="Kapitonov V.V."/>
            <person name="Kroger N."/>
            <person name="Lau W.W."/>
            <person name="Lane T.W."/>
            <person name="Larimer F.W."/>
            <person name="Lippmeier J.C."/>
            <person name="Lucas S."/>
            <person name="Medina M."/>
            <person name="Montsant A."/>
            <person name="Obornik M."/>
            <person name="Parker M.S."/>
            <person name="Palenik B."/>
            <person name="Pazour G.J."/>
            <person name="Richardson P.M."/>
            <person name="Rynearson T.A."/>
            <person name="Saito M.A."/>
            <person name="Schwartz D.C."/>
            <person name="Thamatrakoln K."/>
            <person name="Valentin K."/>
            <person name="Vardi A."/>
            <person name="Wilkerson F.P."/>
            <person name="Rokhsar D.S."/>
        </authorList>
    </citation>
    <scope>NUCLEOTIDE SEQUENCE [LARGE SCALE GENOMIC DNA]</scope>
    <source>
        <strain evidence="8 9">CCMP1335</strain>
    </source>
</reference>
<dbReference type="HOGENOM" id="CLU_644801_0_0_1"/>
<comment type="subcellular location">
    <subcellularLocation>
        <location evidence="1 5">Membrane</location>
        <topology evidence="1 5">Multi-pass membrane protein</topology>
    </subcellularLocation>
</comment>
<sequence>MSLTNICIRTSLLPIAIQGAKTSVSFGKVAPEVQYLISSFQRDFRLLRERSGGNAIGVGVMDGMVREAAQAQMSLLKTTVATLRGIFRLHKVNLLDIFKSPLMQIPVFWYFAIDIRKIINGSDPALAQQLVDSSFLWITDLTEPDPWYGLPIITGLLLYWNVETAVGKKALSGETSSQSRMALFLKDAFQSLAVFMPCFMAQQPSGVQIYLTTSMLFSLLQSMAMRDDAVREYIGLPALNAKPVDMGDSSFVQEFMREMRERDEAKARGGFVVGEGILKIGSHAVAISEGEKRKSSIVVEKSDEQLIESGQIKAVPIELPTYTISSLLVNPQLLDVWSAKQTLQRSPEMQPVNYPEITMQSMPDVPLHVMEAANRGERVKEIEMAPKELLQQREEMKNKSVRGVDVNKLRTKMGRQRGKPGKKGKK</sequence>
<dbReference type="InParanoid" id="B8C9T5"/>
<comment type="similarity">
    <text evidence="5">Belongs to the OXA1/ALB3/YidC family.</text>
</comment>
<protein>
    <recommendedName>
        <fullName evidence="7">Membrane insertase YidC/Oxa/ALB C-terminal domain-containing protein</fullName>
    </recommendedName>
</protein>
<dbReference type="InterPro" id="IPR028055">
    <property type="entry name" value="YidC/Oxa/ALB_C"/>
</dbReference>
<keyword evidence="9" id="KW-1185">Reference proteome</keyword>
<name>B8C9T5_THAPS</name>
<gene>
    <name evidence="8" type="ORF">THAPSDRAFT_8546</name>
</gene>
<dbReference type="PANTHER" id="PTHR12428:SF65">
    <property type="entry name" value="CYTOCHROME C OXIDASE ASSEMBLY PROTEIN COX18, MITOCHONDRIAL"/>
    <property type="match status" value="1"/>
</dbReference>
<evidence type="ECO:0000256" key="5">
    <source>
        <dbReference type="RuleBase" id="RU003945"/>
    </source>
</evidence>
<evidence type="ECO:0000256" key="2">
    <source>
        <dbReference type="ARBA" id="ARBA00022692"/>
    </source>
</evidence>
<dbReference type="GeneID" id="7450756"/>
<dbReference type="PaxDb" id="35128-Thaps8546"/>
<dbReference type="GO" id="GO:0005743">
    <property type="term" value="C:mitochondrial inner membrane"/>
    <property type="evidence" value="ECO:0000318"/>
    <property type="project" value="GO_Central"/>
</dbReference>
<dbReference type="RefSeq" id="XP_002292903.1">
    <property type="nucleotide sequence ID" value="XM_002292867.1"/>
</dbReference>
<dbReference type="STRING" id="35128.B8C9T5"/>
<organism evidence="8 9">
    <name type="scientific">Thalassiosira pseudonana</name>
    <name type="common">Marine diatom</name>
    <name type="synonym">Cyclotella nana</name>
    <dbReference type="NCBI Taxonomy" id="35128"/>
    <lineage>
        <taxon>Eukaryota</taxon>
        <taxon>Sar</taxon>
        <taxon>Stramenopiles</taxon>
        <taxon>Ochrophyta</taxon>
        <taxon>Bacillariophyta</taxon>
        <taxon>Coscinodiscophyceae</taxon>
        <taxon>Thalassiosirophycidae</taxon>
        <taxon>Thalassiosirales</taxon>
        <taxon>Thalassiosiraceae</taxon>
        <taxon>Thalassiosira</taxon>
    </lineage>
</organism>
<dbReference type="KEGG" id="tps:THAPSDRAFT_8546"/>
<dbReference type="eggNOG" id="KOG1239">
    <property type="taxonomic scope" value="Eukaryota"/>
</dbReference>
<feature type="compositionally biased region" description="Basic residues" evidence="6">
    <location>
        <begin position="409"/>
        <end position="426"/>
    </location>
</feature>
<dbReference type="PANTHER" id="PTHR12428">
    <property type="entry name" value="OXA1"/>
    <property type="match status" value="1"/>
</dbReference>
<feature type="domain" description="Membrane insertase YidC/Oxa/ALB C-terminal" evidence="7">
    <location>
        <begin position="85"/>
        <end position="226"/>
    </location>
</feature>